<evidence type="ECO:0000256" key="6">
    <source>
        <dbReference type="ARBA" id="ARBA00022827"/>
    </source>
</evidence>
<protein>
    <recommendedName>
        <fullName evidence="14">FAD-binding FR-type domain-containing protein</fullName>
    </recommendedName>
</protein>
<feature type="transmembrane region" description="Helical" evidence="13">
    <location>
        <begin position="246"/>
        <end position="271"/>
    </location>
</feature>
<evidence type="ECO:0000313" key="15">
    <source>
        <dbReference type="EMBL" id="ODQ80930.1"/>
    </source>
</evidence>
<dbReference type="GO" id="GO:0015677">
    <property type="term" value="P:copper ion import"/>
    <property type="evidence" value="ECO:0007669"/>
    <property type="project" value="TreeGrafter"/>
</dbReference>
<dbReference type="GO" id="GO:0005886">
    <property type="term" value="C:plasma membrane"/>
    <property type="evidence" value="ECO:0007669"/>
    <property type="project" value="TreeGrafter"/>
</dbReference>
<feature type="transmembrane region" description="Helical" evidence="13">
    <location>
        <begin position="324"/>
        <end position="346"/>
    </location>
</feature>
<evidence type="ECO:0000256" key="1">
    <source>
        <dbReference type="ARBA" id="ARBA00004141"/>
    </source>
</evidence>
<dbReference type="Pfam" id="PF01794">
    <property type="entry name" value="Ferric_reduct"/>
    <property type="match status" value="1"/>
</dbReference>
<evidence type="ECO:0000256" key="12">
    <source>
        <dbReference type="ARBA" id="ARBA00023180"/>
    </source>
</evidence>
<dbReference type="GO" id="GO:0006826">
    <property type="term" value="P:iron ion transport"/>
    <property type="evidence" value="ECO:0007669"/>
    <property type="project" value="TreeGrafter"/>
</dbReference>
<keyword evidence="16" id="KW-1185">Reference proteome</keyword>
<dbReference type="SUPFAM" id="SSF52343">
    <property type="entry name" value="Ferredoxin reductase-like, C-terminal NADP-linked domain"/>
    <property type="match status" value="1"/>
</dbReference>
<keyword evidence="8 13" id="KW-1133">Transmembrane helix</keyword>
<evidence type="ECO:0000256" key="9">
    <source>
        <dbReference type="ARBA" id="ARBA00023002"/>
    </source>
</evidence>
<evidence type="ECO:0000256" key="3">
    <source>
        <dbReference type="ARBA" id="ARBA00022448"/>
    </source>
</evidence>
<proteinExistence type="inferred from homology"/>
<evidence type="ECO:0000256" key="10">
    <source>
        <dbReference type="ARBA" id="ARBA00023065"/>
    </source>
</evidence>
<keyword evidence="12" id="KW-0325">Glycoprotein</keyword>
<keyword evidence="9" id="KW-0560">Oxidoreductase</keyword>
<comment type="subcellular location">
    <subcellularLocation>
        <location evidence="1">Membrane</location>
        <topology evidence="1">Multi-pass membrane protein</topology>
    </subcellularLocation>
</comment>
<keyword evidence="7" id="KW-0249">Electron transport</keyword>
<feature type="transmembrane region" description="Helical" evidence="13">
    <location>
        <begin position="292"/>
        <end position="312"/>
    </location>
</feature>
<dbReference type="RefSeq" id="XP_018986258.1">
    <property type="nucleotide sequence ID" value="XM_019132330.1"/>
</dbReference>
<evidence type="ECO:0000256" key="13">
    <source>
        <dbReference type="SAM" id="Phobius"/>
    </source>
</evidence>
<dbReference type="SFLD" id="SFLDG01168">
    <property type="entry name" value="Ferric_reductase_subgroup_(FRE"/>
    <property type="match status" value="1"/>
</dbReference>
<dbReference type="OrthoDB" id="167398at2759"/>
<keyword evidence="3" id="KW-0813">Transport</keyword>
<keyword evidence="5 13" id="KW-0812">Transmembrane</keyword>
<dbReference type="Pfam" id="PF08030">
    <property type="entry name" value="NAD_binding_6"/>
    <property type="match status" value="1"/>
</dbReference>
<dbReference type="InterPro" id="IPR013112">
    <property type="entry name" value="FAD-bd_8"/>
</dbReference>
<feature type="transmembrane region" description="Helical" evidence="13">
    <location>
        <begin position="208"/>
        <end position="226"/>
    </location>
</feature>
<dbReference type="AlphaFoldDB" id="A0A1E3QTE0"/>
<evidence type="ECO:0000313" key="16">
    <source>
        <dbReference type="Proteomes" id="UP000094336"/>
    </source>
</evidence>
<feature type="domain" description="FAD-binding FR-type" evidence="14">
    <location>
        <begin position="387"/>
        <end position="504"/>
    </location>
</feature>
<evidence type="ECO:0000256" key="8">
    <source>
        <dbReference type="ARBA" id="ARBA00022989"/>
    </source>
</evidence>
<evidence type="ECO:0000259" key="14">
    <source>
        <dbReference type="PROSITE" id="PS51384"/>
    </source>
</evidence>
<evidence type="ECO:0000256" key="11">
    <source>
        <dbReference type="ARBA" id="ARBA00023136"/>
    </source>
</evidence>
<dbReference type="PANTHER" id="PTHR32361">
    <property type="entry name" value="FERRIC/CUPRIC REDUCTASE TRANSMEMBRANE COMPONENT"/>
    <property type="match status" value="1"/>
</dbReference>
<dbReference type="Proteomes" id="UP000094336">
    <property type="component" value="Unassembled WGS sequence"/>
</dbReference>
<dbReference type="InterPro" id="IPR017927">
    <property type="entry name" value="FAD-bd_FR_type"/>
</dbReference>
<dbReference type="SFLD" id="SFLDS00052">
    <property type="entry name" value="Ferric_Reductase_Domain"/>
    <property type="match status" value="1"/>
</dbReference>
<dbReference type="CDD" id="cd06186">
    <property type="entry name" value="NOX_Duox_like_FAD_NADP"/>
    <property type="match status" value="1"/>
</dbReference>
<organism evidence="15 16">
    <name type="scientific">Babjeviella inositovora NRRL Y-12698</name>
    <dbReference type="NCBI Taxonomy" id="984486"/>
    <lineage>
        <taxon>Eukaryota</taxon>
        <taxon>Fungi</taxon>
        <taxon>Dikarya</taxon>
        <taxon>Ascomycota</taxon>
        <taxon>Saccharomycotina</taxon>
        <taxon>Pichiomycetes</taxon>
        <taxon>Serinales incertae sedis</taxon>
        <taxon>Babjeviella</taxon>
    </lineage>
</organism>
<feature type="transmembrane region" description="Helical" evidence="13">
    <location>
        <begin position="134"/>
        <end position="163"/>
    </location>
</feature>
<sequence>MACVGVIETNTTFCPSDPSMTDMSTGLMTGHCYCTSLLEMGSLLICLHQMNYYDDAMVKHLSKACSRSHPNITVDGQFFDAVYDNALNYAITPAPDMDPTLTCSTPIRVRAEPVRIYYQSYYNRFSNFTLTLNLGAGFIALFTAYMIVSGMSNWALIIFPGLIKKTNGPRVQKLRALFSLSATFKKDRTVPMKLGGYLFGYIPTRLETIVITFLWLYMIFACSFRFRHVRGNPMWNMKMGEIGRQVVDRSGVLALFVYPFMILFAGRNNILVYVTRWNYSRFNTYHRHMSRIFFTLSLTHSVGMVIASFGISSTTYRYRMSQAYILWGLFGTVFAGFILIQSMLILRRRSYELFLAVHIFFAIIVLVSVHCHIDSLGYGGFTWTVMGLWVLDRVIRLYRISRFGIQTATVAIISGDTLKVTVPKPANWGGKPGQYAFVSFIMPSCFWQSHPFTMITENDKLISFTILIKGGVTHGVFKHISSMPGRVANIKVAIEGPYGFSSPTQTYSQSLLLASGNGIPGLYDHAMMSSKSGAHHSVKLIWIIRDYLSITWMQEEMSKLRRTKVETVIYVTRPIDSPEYIEDFSSSNTLTSTLRGSIVSDSSAESIDSYYLGSESDAGTTYSVERDTEKKEDIYPYPEPVLSRAERARRQLPHVCFKEGRPDIDALVKEEIEQANGSLAVVTCGIANMVDSVRYALVNNLDKSLHRVDYFEELQTWA</sequence>
<gene>
    <name evidence="15" type="ORF">BABINDRAFT_59356</name>
</gene>
<comment type="similarity">
    <text evidence="2">Belongs to the ferric reductase (FRE) family.</text>
</comment>
<name>A0A1E3QTE0_9ASCO</name>
<dbReference type="InterPro" id="IPR013130">
    <property type="entry name" value="Fe3_Rdtase_TM_dom"/>
</dbReference>
<dbReference type="InterPro" id="IPR013121">
    <property type="entry name" value="Fe_red_NAD-bd_6"/>
</dbReference>
<dbReference type="STRING" id="984486.A0A1E3QTE0"/>
<keyword evidence="4" id="KW-0285">Flavoprotein</keyword>
<dbReference type="GeneID" id="30150183"/>
<dbReference type="InterPro" id="IPR039261">
    <property type="entry name" value="FNR_nucleotide-bd"/>
</dbReference>
<evidence type="ECO:0000256" key="2">
    <source>
        <dbReference type="ARBA" id="ARBA00006278"/>
    </source>
</evidence>
<evidence type="ECO:0000256" key="7">
    <source>
        <dbReference type="ARBA" id="ARBA00022982"/>
    </source>
</evidence>
<dbReference type="PROSITE" id="PS51384">
    <property type="entry name" value="FAD_FR"/>
    <property type="match status" value="1"/>
</dbReference>
<feature type="transmembrane region" description="Helical" evidence="13">
    <location>
        <begin position="353"/>
        <end position="370"/>
    </location>
</feature>
<dbReference type="InterPro" id="IPR051410">
    <property type="entry name" value="Ferric/Cupric_Reductase"/>
</dbReference>
<evidence type="ECO:0000256" key="4">
    <source>
        <dbReference type="ARBA" id="ARBA00022630"/>
    </source>
</evidence>
<feature type="transmembrane region" description="Helical" evidence="13">
    <location>
        <begin position="376"/>
        <end position="395"/>
    </location>
</feature>
<keyword evidence="11 13" id="KW-0472">Membrane</keyword>
<dbReference type="EMBL" id="KV454428">
    <property type="protein sequence ID" value="ODQ80930.1"/>
    <property type="molecule type" value="Genomic_DNA"/>
</dbReference>
<keyword evidence="10" id="KW-0406">Ion transport</keyword>
<reference evidence="16" key="1">
    <citation type="submission" date="2016-05" db="EMBL/GenBank/DDBJ databases">
        <title>Comparative genomics of biotechnologically important yeasts.</title>
        <authorList>
            <consortium name="DOE Joint Genome Institute"/>
            <person name="Riley R."/>
            <person name="Haridas S."/>
            <person name="Wolfe K.H."/>
            <person name="Lopes M.R."/>
            <person name="Hittinger C.T."/>
            <person name="Goker M."/>
            <person name="Salamov A."/>
            <person name="Wisecaver J."/>
            <person name="Long T.M."/>
            <person name="Aerts A.L."/>
            <person name="Barry K."/>
            <person name="Choi C."/>
            <person name="Clum A."/>
            <person name="Coughlan A.Y."/>
            <person name="Deshpande S."/>
            <person name="Douglass A.P."/>
            <person name="Hanson S.J."/>
            <person name="Klenk H.-P."/>
            <person name="Labutti K."/>
            <person name="Lapidus A."/>
            <person name="Lindquist E."/>
            <person name="Lipzen A."/>
            <person name="Meier-Kolthoff J.P."/>
            <person name="Ohm R.A."/>
            <person name="Otillar R.P."/>
            <person name="Pangilinan J."/>
            <person name="Peng Y."/>
            <person name="Rokas A."/>
            <person name="Rosa C.A."/>
            <person name="Scheuner C."/>
            <person name="Sibirny A.A."/>
            <person name="Slot J.C."/>
            <person name="Stielow J.B."/>
            <person name="Sun H."/>
            <person name="Kurtzman C.P."/>
            <person name="Blackwell M."/>
            <person name="Grigoriev I.V."/>
            <person name="Jeffries T.W."/>
        </authorList>
    </citation>
    <scope>NUCLEOTIDE SEQUENCE [LARGE SCALE GENOMIC DNA]</scope>
    <source>
        <strain evidence="16">NRRL Y-12698</strain>
    </source>
</reference>
<dbReference type="PANTHER" id="PTHR32361:SF9">
    <property type="entry name" value="FERRIC REDUCTASE TRANSMEMBRANE COMPONENT 3-RELATED"/>
    <property type="match status" value="1"/>
</dbReference>
<keyword evidence="6" id="KW-0274">FAD</keyword>
<dbReference type="Pfam" id="PF08022">
    <property type="entry name" value="FAD_binding_8"/>
    <property type="match status" value="1"/>
</dbReference>
<accession>A0A1E3QTE0</accession>
<dbReference type="GO" id="GO:0006879">
    <property type="term" value="P:intracellular iron ion homeostasis"/>
    <property type="evidence" value="ECO:0007669"/>
    <property type="project" value="TreeGrafter"/>
</dbReference>
<dbReference type="Gene3D" id="3.40.50.80">
    <property type="entry name" value="Nucleotide-binding domain of ferredoxin-NADP reductase (FNR) module"/>
    <property type="match status" value="1"/>
</dbReference>
<dbReference type="GO" id="GO:0000293">
    <property type="term" value="F:ferric-chelate reductase activity"/>
    <property type="evidence" value="ECO:0007669"/>
    <property type="project" value="UniProtKB-ARBA"/>
</dbReference>
<evidence type="ECO:0000256" key="5">
    <source>
        <dbReference type="ARBA" id="ARBA00022692"/>
    </source>
</evidence>